<dbReference type="Pfam" id="PF00857">
    <property type="entry name" value="Isochorismatase"/>
    <property type="match status" value="1"/>
</dbReference>
<dbReference type="InterPro" id="IPR036380">
    <property type="entry name" value="Isochorismatase-like_sf"/>
</dbReference>
<dbReference type="EC" id="3.-.-.-" evidence="3"/>
<gene>
    <name evidence="3" type="ORF">P8A18_30965</name>
</gene>
<keyword evidence="1 3" id="KW-0378">Hydrolase</keyword>
<proteinExistence type="predicted"/>
<evidence type="ECO:0000256" key="1">
    <source>
        <dbReference type="ARBA" id="ARBA00022801"/>
    </source>
</evidence>
<reference evidence="3 4" key="1">
    <citation type="submission" date="2023-03" db="EMBL/GenBank/DDBJ databases">
        <title>Isolation and description of six Streptomyces strains from soil environments, able to metabolize different microbial glucans.</title>
        <authorList>
            <person name="Widen T."/>
            <person name="Larsbrink J."/>
        </authorList>
    </citation>
    <scope>NUCLEOTIDE SEQUENCE [LARGE SCALE GENOMIC DNA]</scope>
    <source>
        <strain evidence="3 4">Mut1</strain>
    </source>
</reference>
<dbReference type="Proteomes" id="UP001239522">
    <property type="component" value="Chromosome"/>
</dbReference>
<dbReference type="InterPro" id="IPR050272">
    <property type="entry name" value="Isochorismatase-like_hydrls"/>
</dbReference>
<dbReference type="SUPFAM" id="SSF52499">
    <property type="entry name" value="Isochorismatase-like hydrolases"/>
    <property type="match status" value="1"/>
</dbReference>
<dbReference type="Gene3D" id="3.40.50.850">
    <property type="entry name" value="Isochorismatase-like"/>
    <property type="match status" value="1"/>
</dbReference>
<evidence type="ECO:0000313" key="4">
    <source>
        <dbReference type="Proteomes" id="UP001239522"/>
    </source>
</evidence>
<keyword evidence="4" id="KW-1185">Reference proteome</keyword>
<accession>A0ABY9HST3</accession>
<sequence>MNTERTTVPDSRDGTTTRTALVVVDMQNDFCDPSGVFARAGLRVDALDTLTAHINTLIAAARAAGQPVIWVRMEWADDAAVGLLAQRSPFLRTEGLREGTWGAAVVPGLDQLPDDTVVVKARFSAFHRTALADVLERLGVGTVVVAGVRTDFCIESTVRDAFFRDLHAIVPEEAVAGYFEELHHNSLRLMGTVFAEVVPLEEAAGAFAPAAVEAGQRCR</sequence>
<organism evidence="3 4">
    <name type="scientific">Streptomyces castrisilvae</name>
    <dbReference type="NCBI Taxonomy" id="3033811"/>
    <lineage>
        <taxon>Bacteria</taxon>
        <taxon>Bacillati</taxon>
        <taxon>Actinomycetota</taxon>
        <taxon>Actinomycetes</taxon>
        <taxon>Kitasatosporales</taxon>
        <taxon>Streptomycetaceae</taxon>
        <taxon>Streptomyces</taxon>
    </lineage>
</organism>
<dbReference type="CDD" id="cd00431">
    <property type="entry name" value="cysteine_hydrolases"/>
    <property type="match status" value="1"/>
</dbReference>
<evidence type="ECO:0000313" key="3">
    <source>
        <dbReference type="EMBL" id="WLQ37590.1"/>
    </source>
</evidence>
<dbReference type="InterPro" id="IPR000868">
    <property type="entry name" value="Isochorismatase-like_dom"/>
</dbReference>
<evidence type="ECO:0000259" key="2">
    <source>
        <dbReference type="Pfam" id="PF00857"/>
    </source>
</evidence>
<feature type="domain" description="Isochorismatase-like" evidence="2">
    <location>
        <begin position="19"/>
        <end position="201"/>
    </location>
</feature>
<dbReference type="EMBL" id="CP120997">
    <property type="protein sequence ID" value="WLQ37590.1"/>
    <property type="molecule type" value="Genomic_DNA"/>
</dbReference>
<dbReference type="RefSeq" id="WP_306059928.1">
    <property type="nucleotide sequence ID" value="NZ_CP120997.1"/>
</dbReference>
<dbReference type="PANTHER" id="PTHR43540:SF6">
    <property type="entry name" value="ISOCHORISMATASE-LIKE DOMAIN-CONTAINING PROTEIN"/>
    <property type="match status" value="1"/>
</dbReference>
<name>A0ABY9HST3_9ACTN</name>
<dbReference type="GO" id="GO:0016787">
    <property type="term" value="F:hydrolase activity"/>
    <property type="evidence" value="ECO:0007669"/>
    <property type="project" value="UniProtKB-KW"/>
</dbReference>
<dbReference type="PANTHER" id="PTHR43540">
    <property type="entry name" value="PEROXYUREIDOACRYLATE/UREIDOACRYLATE AMIDOHYDROLASE-RELATED"/>
    <property type="match status" value="1"/>
</dbReference>
<protein>
    <submittedName>
        <fullName evidence="3">Cysteine hydrolase</fullName>
        <ecNumber evidence="3">3.-.-.-</ecNumber>
    </submittedName>
</protein>